<evidence type="ECO:0000313" key="2">
    <source>
        <dbReference type="Proteomes" id="UP000184063"/>
    </source>
</evidence>
<dbReference type="Proteomes" id="UP000184063">
    <property type="component" value="Unassembled WGS sequence"/>
</dbReference>
<evidence type="ECO:0000313" key="1">
    <source>
        <dbReference type="EMBL" id="OJZ79568.1"/>
    </source>
</evidence>
<accession>A0A1M3SYL2</accession>
<gene>
    <name evidence="1" type="ORF">ASPFODRAFT_54983</name>
</gene>
<dbReference type="AlphaFoldDB" id="A0A1M3SYL2"/>
<proteinExistence type="predicted"/>
<dbReference type="EMBL" id="KV878290">
    <property type="protein sequence ID" value="OJZ79568.1"/>
    <property type="molecule type" value="Genomic_DNA"/>
</dbReference>
<protein>
    <submittedName>
        <fullName evidence="1">Uncharacterized protein</fullName>
    </submittedName>
</protein>
<organism evidence="1 2">
    <name type="scientific">Aspergillus luchuensis (strain CBS 106.47)</name>
    <dbReference type="NCBI Taxonomy" id="1137211"/>
    <lineage>
        <taxon>Eukaryota</taxon>
        <taxon>Fungi</taxon>
        <taxon>Dikarya</taxon>
        <taxon>Ascomycota</taxon>
        <taxon>Pezizomycotina</taxon>
        <taxon>Eurotiomycetes</taxon>
        <taxon>Eurotiomycetidae</taxon>
        <taxon>Eurotiales</taxon>
        <taxon>Aspergillaceae</taxon>
        <taxon>Aspergillus</taxon>
        <taxon>Aspergillus subgen. Circumdati</taxon>
    </lineage>
</organism>
<dbReference type="VEuPathDB" id="FungiDB:ASPFODRAFT_54983"/>
<reference evidence="2" key="1">
    <citation type="journal article" date="2017" name="Genome Biol.">
        <title>Comparative genomics reveals high biological diversity and specific adaptations in the industrially and medically important fungal genus Aspergillus.</title>
        <authorList>
            <person name="de Vries R.P."/>
            <person name="Riley R."/>
            <person name="Wiebenga A."/>
            <person name="Aguilar-Osorio G."/>
            <person name="Amillis S."/>
            <person name="Uchima C.A."/>
            <person name="Anderluh G."/>
            <person name="Asadollahi M."/>
            <person name="Askin M."/>
            <person name="Barry K."/>
            <person name="Battaglia E."/>
            <person name="Bayram O."/>
            <person name="Benocci T."/>
            <person name="Braus-Stromeyer S.A."/>
            <person name="Caldana C."/>
            <person name="Canovas D."/>
            <person name="Cerqueira G.C."/>
            <person name="Chen F."/>
            <person name="Chen W."/>
            <person name="Choi C."/>
            <person name="Clum A."/>
            <person name="Dos Santos R.A."/>
            <person name="Damasio A.R."/>
            <person name="Diallinas G."/>
            <person name="Emri T."/>
            <person name="Fekete E."/>
            <person name="Flipphi M."/>
            <person name="Freyberg S."/>
            <person name="Gallo A."/>
            <person name="Gournas C."/>
            <person name="Habgood R."/>
            <person name="Hainaut M."/>
            <person name="Harispe M.L."/>
            <person name="Henrissat B."/>
            <person name="Hilden K.S."/>
            <person name="Hope R."/>
            <person name="Hossain A."/>
            <person name="Karabika E."/>
            <person name="Karaffa L."/>
            <person name="Karanyi Z."/>
            <person name="Krasevec N."/>
            <person name="Kuo A."/>
            <person name="Kusch H."/>
            <person name="LaButti K."/>
            <person name="Lagendijk E.L."/>
            <person name="Lapidus A."/>
            <person name="Levasseur A."/>
            <person name="Lindquist E."/>
            <person name="Lipzen A."/>
            <person name="Logrieco A.F."/>
            <person name="MacCabe A."/>
            <person name="Maekelae M.R."/>
            <person name="Malavazi I."/>
            <person name="Melin P."/>
            <person name="Meyer V."/>
            <person name="Mielnichuk N."/>
            <person name="Miskei M."/>
            <person name="Molnar A.P."/>
            <person name="Mule G."/>
            <person name="Ngan C.Y."/>
            <person name="Orejas M."/>
            <person name="Orosz E."/>
            <person name="Ouedraogo J.P."/>
            <person name="Overkamp K.M."/>
            <person name="Park H.-S."/>
            <person name="Perrone G."/>
            <person name="Piumi F."/>
            <person name="Punt P.J."/>
            <person name="Ram A.F."/>
            <person name="Ramon A."/>
            <person name="Rauscher S."/>
            <person name="Record E."/>
            <person name="Riano-Pachon D.M."/>
            <person name="Robert V."/>
            <person name="Roehrig J."/>
            <person name="Ruller R."/>
            <person name="Salamov A."/>
            <person name="Salih N.S."/>
            <person name="Samson R.A."/>
            <person name="Sandor E."/>
            <person name="Sanguinetti M."/>
            <person name="Schuetze T."/>
            <person name="Sepcic K."/>
            <person name="Shelest E."/>
            <person name="Sherlock G."/>
            <person name="Sophianopoulou V."/>
            <person name="Squina F.M."/>
            <person name="Sun H."/>
            <person name="Susca A."/>
            <person name="Todd R.B."/>
            <person name="Tsang A."/>
            <person name="Unkles S.E."/>
            <person name="van de Wiele N."/>
            <person name="van Rossen-Uffink D."/>
            <person name="Oliveira J.V."/>
            <person name="Vesth T.C."/>
            <person name="Visser J."/>
            <person name="Yu J.-H."/>
            <person name="Zhou M."/>
            <person name="Andersen M.R."/>
            <person name="Archer D.B."/>
            <person name="Baker S.E."/>
            <person name="Benoit I."/>
            <person name="Brakhage A.A."/>
            <person name="Braus G.H."/>
            <person name="Fischer R."/>
            <person name="Frisvad J.C."/>
            <person name="Goldman G.H."/>
            <person name="Houbraken J."/>
            <person name="Oakley B."/>
            <person name="Pocsi I."/>
            <person name="Scazzocchio C."/>
            <person name="Seiboth B."/>
            <person name="vanKuyk P.A."/>
            <person name="Wortman J."/>
            <person name="Dyer P.S."/>
            <person name="Grigoriev I.V."/>
        </authorList>
    </citation>
    <scope>NUCLEOTIDE SEQUENCE [LARGE SCALE GENOMIC DNA]</scope>
    <source>
        <strain evidence="2">CBS 106.47</strain>
    </source>
</reference>
<name>A0A1M3SYL2_ASPLC</name>
<sequence length="66" mass="7374">MPGTAMLDIESCETGSIGANYQPADLVLMSDPLKWAIYSILARLSILYVSRHSWSYQKPVVPDMLE</sequence>